<dbReference type="InterPro" id="IPR002933">
    <property type="entry name" value="Peptidase_M20"/>
</dbReference>
<dbReference type="InterPro" id="IPR036264">
    <property type="entry name" value="Bact_exopeptidase_dim_dom"/>
</dbReference>
<proteinExistence type="inferred from homology"/>
<evidence type="ECO:0000313" key="3">
    <source>
        <dbReference type="EMBL" id="MBF0754479.1"/>
    </source>
</evidence>
<accession>A0ABR9Y183</accession>
<dbReference type="SUPFAM" id="SSF55031">
    <property type="entry name" value="Bacterial exopeptidase dimerisation domain"/>
    <property type="match status" value="1"/>
</dbReference>
<dbReference type="InterPro" id="IPR011650">
    <property type="entry name" value="Peptidase_M20_dimer"/>
</dbReference>
<gene>
    <name evidence="3" type="ORF">IR135_09425</name>
</gene>
<sequence>MQYLSNHTSLSQAEELKDKIIEWRRHLHKHPELSFEEYKTAEFVKEKLEKLNFEIEYPVAKTGLVATLKGKIEGPTVALRADMDALPIQEEGETEYKSTVDGVGHLCGHDAHTAILLGAAHIISENPPERGNIKLLFQPAEEGYGGADVMVQEGALKNPDVDAVAGLHVHPTIKTGETSITEGFATACTDSFDIKIIGKGGHAAHPHLSIDPIAISSTVIASLQQIVSRNIDPLENIVLTIGRIEGGFARNVIAPEVTLEGTVRLLNPELRPKVKETMHEYLNGITSGMGASYELEYTYGYPSVFNDPALIPTLRTTVDKILGEGQLLDVNPSMGGEDFSYFAREVPGIFFRLGTNGGEDTAYPNHHPKFNVDEDALHYGAAILSQFAYDYLDVN</sequence>
<dbReference type="Pfam" id="PF01546">
    <property type="entry name" value="Peptidase_M20"/>
    <property type="match status" value="1"/>
</dbReference>
<feature type="domain" description="Peptidase M20 dimerisation" evidence="2">
    <location>
        <begin position="191"/>
        <end position="283"/>
    </location>
</feature>
<comment type="similarity">
    <text evidence="1">Belongs to the peptidase M20 family.</text>
</comment>
<comment type="caution">
    <text evidence="3">The sequence shown here is derived from an EMBL/GenBank/DDBJ whole genome shotgun (WGS) entry which is preliminary data.</text>
</comment>
<dbReference type="EMBL" id="JADGLW010000007">
    <property type="protein sequence ID" value="MBF0754479.1"/>
    <property type="molecule type" value="Genomic_DNA"/>
</dbReference>
<organism evidence="3 4">
    <name type="scientific">Jeotgalicoccus nanhaiensis</name>
    <dbReference type="NCBI Taxonomy" id="568603"/>
    <lineage>
        <taxon>Bacteria</taxon>
        <taxon>Bacillati</taxon>
        <taxon>Bacillota</taxon>
        <taxon>Bacilli</taxon>
        <taxon>Bacillales</taxon>
        <taxon>Staphylococcaceae</taxon>
        <taxon>Jeotgalicoccus</taxon>
    </lineage>
</organism>
<dbReference type="Proteomes" id="UP000647980">
    <property type="component" value="Unassembled WGS sequence"/>
</dbReference>
<dbReference type="Gene3D" id="3.30.70.360">
    <property type="match status" value="1"/>
</dbReference>
<reference evidence="3 4" key="1">
    <citation type="submission" date="2020-10" db="EMBL/GenBank/DDBJ databases">
        <title>Mouse Oral microbiota.</title>
        <authorList>
            <person name="Joseph S."/>
            <person name="Aduse-Opoku J."/>
        </authorList>
    </citation>
    <scope>NUCLEOTIDE SEQUENCE [LARGE SCALE GENOMIC DNA]</scope>
    <source>
        <strain evidence="3 4">19428wE5_W307</strain>
    </source>
</reference>
<dbReference type="CDD" id="cd03886">
    <property type="entry name" value="M20_Acy1"/>
    <property type="match status" value="1"/>
</dbReference>
<evidence type="ECO:0000259" key="2">
    <source>
        <dbReference type="Pfam" id="PF07687"/>
    </source>
</evidence>
<dbReference type="Pfam" id="PF07687">
    <property type="entry name" value="M20_dimer"/>
    <property type="match status" value="1"/>
</dbReference>
<dbReference type="Gene3D" id="3.40.630.10">
    <property type="entry name" value="Zn peptidases"/>
    <property type="match status" value="1"/>
</dbReference>
<dbReference type="NCBIfam" id="TIGR01891">
    <property type="entry name" value="amidohydrolases"/>
    <property type="match status" value="1"/>
</dbReference>
<dbReference type="PIRSF" id="PIRSF005962">
    <property type="entry name" value="Pept_M20D_amidohydro"/>
    <property type="match status" value="1"/>
</dbReference>
<evidence type="ECO:0000256" key="1">
    <source>
        <dbReference type="ARBA" id="ARBA00006153"/>
    </source>
</evidence>
<dbReference type="SUPFAM" id="SSF53187">
    <property type="entry name" value="Zn-dependent exopeptidases"/>
    <property type="match status" value="1"/>
</dbReference>
<name>A0ABR9Y183_9STAP</name>
<dbReference type="PANTHER" id="PTHR11014">
    <property type="entry name" value="PEPTIDASE M20 FAMILY MEMBER"/>
    <property type="match status" value="1"/>
</dbReference>
<dbReference type="InterPro" id="IPR017439">
    <property type="entry name" value="Amidohydrolase"/>
</dbReference>
<protein>
    <submittedName>
        <fullName evidence="3">Amidohydrolase</fullName>
    </submittedName>
</protein>
<evidence type="ECO:0000313" key="4">
    <source>
        <dbReference type="Proteomes" id="UP000647980"/>
    </source>
</evidence>
<dbReference type="PANTHER" id="PTHR11014:SF63">
    <property type="entry name" value="METALLOPEPTIDASE, PUTATIVE (AFU_ORTHOLOGUE AFUA_6G09600)-RELATED"/>
    <property type="match status" value="1"/>
</dbReference>
<keyword evidence="4" id="KW-1185">Reference proteome</keyword>